<dbReference type="AlphaFoldDB" id="A0A9E7G6F7"/>
<proteinExistence type="predicted"/>
<protein>
    <submittedName>
        <fullName evidence="1">Uncharacterized protein</fullName>
    </submittedName>
</protein>
<evidence type="ECO:0000313" key="1">
    <source>
        <dbReference type="EMBL" id="URE07097.1"/>
    </source>
</evidence>
<dbReference type="Proteomes" id="UP001055439">
    <property type="component" value="Chromosome 5"/>
</dbReference>
<name>A0A9E7G6F7_9LILI</name>
<keyword evidence="2" id="KW-1185">Reference proteome</keyword>
<dbReference type="InterPro" id="IPR036186">
    <property type="entry name" value="Serpin_sf"/>
</dbReference>
<dbReference type="EMBL" id="CP097507">
    <property type="protein sequence ID" value="URE07097.1"/>
    <property type="molecule type" value="Genomic_DNA"/>
</dbReference>
<sequence length="107" mass="12365">MVGIHDLTDEMIFNQDFFKHYNPSQRFSLRTLKLPKFKFSLRFEASKALNRLGISTRKAQLHRLRLAASTAGVYSGSSVRFHNHRGGHGAVLFFGIKESDKYYEDQQ</sequence>
<dbReference type="SUPFAM" id="SSF56574">
    <property type="entry name" value="Serpins"/>
    <property type="match status" value="1"/>
</dbReference>
<accession>A0A9E7G6F7</accession>
<gene>
    <name evidence="1" type="ORF">MUK42_25443</name>
</gene>
<reference evidence="1" key="1">
    <citation type="submission" date="2022-05" db="EMBL/GenBank/DDBJ databases">
        <title>The Musa troglodytarum L. genome provides insights into the mechanism of non-climacteric behaviour and enrichment of carotenoids.</title>
        <authorList>
            <person name="Wang J."/>
        </authorList>
    </citation>
    <scope>NUCLEOTIDE SEQUENCE</scope>
    <source>
        <tissue evidence="1">Leaf</tissue>
    </source>
</reference>
<evidence type="ECO:0000313" key="2">
    <source>
        <dbReference type="Proteomes" id="UP001055439"/>
    </source>
</evidence>
<organism evidence="1 2">
    <name type="scientific">Musa troglodytarum</name>
    <name type="common">fe'i banana</name>
    <dbReference type="NCBI Taxonomy" id="320322"/>
    <lineage>
        <taxon>Eukaryota</taxon>
        <taxon>Viridiplantae</taxon>
        <taxon>Streptophyta</taxon>
        <taxon>Embryophyta</taxon>
        <taxon>Tracheophyta</taxon>
        <taxon>Spermatophyta</taxon>
        <taxon>Magnoliopsida</taxon>
        <taxon>Liliopsida</taxon>
        <taxon>Zingiberales</taxon>
        <taxon>Musaceae</taxon>
        <taxon>Musa</taxon>
    </lineage>
</organism>